<dbReference type="Pfam" id="PF07681">
    <property type="entry name" value="DoxX"/>
    <property type="match status" value="1"/>
</dbReference>
<sequence>MDLRQFQPLCVSLLRIVAGGMTFLHGSTKLLDWPYAAAPRIDLASAAGAIAVLELVCGALLVAGFLTRPAAFVAAILMAVVYALLHASGSVYPLLNGGEKTLLYGFVFLALAAVGGGAVSVDRLIGRR</sequence>
<gene>
    <name evidence="8" type="ORF">GCM10011316_04650</name>
</gene>
<feature type="transmembrane region" description="Helical" evidence="7">
    <location>
        <begin position="12"/>
        <end position="31"/>
    </location>
</feature>
<dbReference type="GO" id="GO:0005886">
    <property type="term" value="C:plasma membrane"/>
    <property type="evidence" value="ECO:0007669"/>
    <property type="project" value="UniProtKB-SubCell"/>
</dbReference>
<protein>
    <submittedName>
        <fullName evidence="8">LuxR family transcriptional regulator</fullName>
    </submittedName>
</protein>
<evidence type="ECO:0000313" key="9">
    <source>
        <dbReference type="Proteomes" id="UP000605148"/>
    </source>
</evidence>
<keyword evidence="4 7" id="KW-0812">Transmembrane</keyword>
<dbReference type="OrthoDB" id="9808524at2"/>
<dbReference type="PANTHER" id="PTHR33452:SF4">
    <property type="entry name" value="BLL4328 PROTEIN"/>
    <property type="match status" value="1"/>
</dbReference>
<name>A0A916T885_9HYPH</name>
<evidence type="ECO:0000313" key="8">
    <source>
        <dbReference type="EMBL" id="GGB35572.1"/>
    </source>
</evidence>
<dbReference type="AlphaFoldDB" id="A0A916T885"/>
<reference evidence="8" key="1">
    <citation type="journal article" date="2014" name="Int. J. Syst. Evol. Microbiol.">
        <title>Complete genome sequence of Corynebacterium casei LMG S-19264T (=DSM 44701T), isolated from a smear-ripened cheese.</title>
        <authorList>
            <consortium name="US DOE Joint Genome Institute (JGI-PGF)"/>
            <person name="Walter F."/>
            <person name="Albersmeier A."/>
            <person name="Kalinowski J."/>
            <person name="Ruckert C."/>
        </authorList>
    </citation>
    <scope>NUCLEOTIDE SEQUENCE</scope>
    <source>
        <strain evidence="8">CGMCC 1.12426</strain>
    </source>
</reference>
<comment type="similarity">
    <text evidence="2">Belongs to the DoxX family.</text>
</comment>
<comment type="caution">
    <text evidence="8">The sequence shown here is derived from an EMBL/GenBank/DDBJ whole genome shotgun (WGS) entry which is preliminary data.</text>
</comment>
<dbReference type="InterPro" id="IPR051907">
    <property type="entry name" value="DoxX-like_oxidoreductase"/>
</dbReference>
<dbReference type="RefSeq" id="WP_150494033.1">
    <property type="nucleotide sequence ID" value="NZ_BMFA01000001.1"/>
</dbReference>
<dbReference type="InterPro" id="IPR032808">
    <property type="entry name" value="DoxX"/>
</dbReference>
<evidence type="ECO:0000256" key="6">
    <source>
        <dbReference type="ARBA" id="ARBA00023136"/>
    </source>
</evidence>
<reference evidence="8" key="2">
    <citation type="submission" date="2020-09" db="EMBL/GenBank/DDBJ databases">
        <authorList>
            <person name="Sun Q."/>
            <person name="Zhou Y."/>
        </authorList>
    </citation>
    <scope>NUCLEOTIDE SEQUENCE</scope>
    <source>
        <strain evidence="8">CGMCC 1.12426</strain>
    </source>
</reference>
<keyword evidence="3" id="KW-1003">Cell membrane</keyword>
<evidence type="ECO:0000256" key="4">
    <source>
        <dbReference type="ARBA" id="ARBA00022692"/>
    </source>
</evidence>
<feature type="transmembrane region" description="Helical" evidence="7">
    <location>
        <begin position="43"/>
        <end position="63"/>
    </location>
</feature>
<evidence type="ECO:0000256" key="7">
    <source>
        <dbReference type="SAM" id="Phobius"/>
    </source>
</evidence>
<accession>A0A916T885</accession>
<evidence type="ECO:0000256" key="5">
    <source>
        <dbReference type="ARBA" id="ARBA00022989"/>
    </source>
</evidence>
<dbReference type="EMBL" id="BMFA01000001">
    <property type="protein sequence ID" value="GGB35572.1"/>
    <property type="molecule type" value="Genomic_DNA"/>
</dbReference>
<feature type="transmembrane region" description="Helical" evidence="7">
    <location>
        <begin position="70"/>
        <end position="95"/>
    </location>
</feature>
<proteinExistence type="inferred from homology"/>
<keyword evidence="9" id="KW-1185">Reference proteome</keyword>
<dbReference type="Proteomes" id="UP000605148">
    <property type="component" value="Unassembled WGS sequence"/>
</dbReference>
<evidence type="ECO:0000256" key="2">
    <source>
        <dbReference type="ARBA" id="ARBA00006679"/>
    </source>
</evidence>
<feature type="transmembrane region" description="Helical" evidence="7">
    <location>
        <begin position="101"/>
        <end position="121"/>
    </location>
</feature>
<comment type="subcellular location">
    <subcellularLocation>
        <location evidence="1">Cell membrane</location>
        <topology evidence="1">Multi-pass membrane protein</topology>
    </subcellularLocation>
</comment>
<organism evidence="8 9">
    <name type="scientific">Roseibium aquae</name>
    <dbReference type="NCBI Taxonomy" id="1323746"/>
    <lineage>
        <taxon>Bacteria</taxon>
        <taxon>Pseudomonadati</taxon>
        <taxon>Pseudomonadota</taxon>
        <taxon>Alphaproteobacteria</taxon>
        <taxon>Hyphomicrobiales</taxon>
        <taxon>Stappiaceae</taxon>
        <taxon>Roseibium</taxon>
    </lineage>
</organism>
<evidence type="ECO:0000256" key="3">
    <source>
        <dbReference type="ARBA" id="ARBA00022475"/>
    </source>
</evidence>
<keyword evidence="5 7" id="KW-1133">Transmembrane helix</keyword>
<evidence type="ECO:0000256" key="1">
    <source>
        <dbReference type="ARBA" id="ARBA00004651"/>
    </source>
</evidence>
<dbReference type="PANTHER" id="PTHR33452">
    <property type="entry name" value="OXIDOREDUCTASE CATD-RELATED"/>
    <property type="match status" value="1"/>
</dbReference>
<keyword evidence="6 7" id="KW-0472">Membrane</keyword>